<evidence type="ECO:0000256" key="1">
    <source>
        <dbReference type="SAM" id="MobiDB-lite"/>
    </source>
</evidence>
<reference evidence="2 3" key="1">
    <citation type="submission" date="2023-09" db="EMBL/GenBank/DDBJ databases">
        <title>Complete-Gapless Cercospora beticola genome.</title>
        <authorList>
            <person name="Wyatt N.A."/>
            <person name="Spanner R.E."/>
            <person name="Bolton M.D."/>
        </authorList>
    </citation>
    <scope>NUCLEOTIDE SEQUENCE [LARGE SCALE GENOMIC DNA]</scope>
    <source>
        <strain evidence="2">Cb09-40</strain>
    </source>
</reference>
<feature type="compositionally biased region" description="Low complexity" evidence="1">
    <location>
        <begin position="1"/>
        <end position="13"/>
    </location>
</feature>
<proteinExistence type="predicted"/>
<feature type="compositionally biased region" description="Basic residues" evidence="1">
    <location>
        <begin position="183"/>
        <end position="192"/>
    </location>
</feature>
<feature type="region of interest" description="Disordered" evidence="1">
    <location>
        <begin position="1"/>
        <end position="33"/>
    </location>
</feature>
<evidence type="ECO:0000313" key="2">
    <source>
        <dbReference type="EMBL" id="WPA97441.1"/>
    </source>
</evidence>
<evidence type="ECO:0000313" key="3">
    <source>
        <dbReference type="Proteomes" id="UP001302367"/>
    </source>
</evidence>
<name>A0ABZ0ND36_CERBT</name>
<dbReference type="GeneID" id="90643781"/>
<protein>
    <submittedName>
        <fullName evidence="2">Uncharacterized protein</fullName>
    </submittedName>
</protein>
<feature type="compositionally biased region" description="Basic residues" evidence="1">
    <location>
        <begin position="298"/>
        <end position="311"/>
    </location>
</feature>
<sequence>MARSQRSKAASQSDHPSAPSRANAPEPANVTALANAPPPAQLALFSTLASAAKLLLEALGSRDLKADNHFTLETLRRAIRVSEPYIEIVLHELERHEIPIEAGPSSRTSRRDAKSKSKSQGLLRYLPKLISIASQLAKTREKRPNGSVRLTLLQELHEFLRVELKAARKEVKRLEHVLEGKHKEPRHRRHRGEKGSGGGGEGKKAIAAGGEGGKDEGGNGDGDRGEDDDGEDGDGDDDGAPMLERDHAALNEADSNGEERRSAGPSGDESSQHNDDRALVIRVQSPSTHRSEREVLPLRRHRAGTSSKKHPVQQDPEVEARKGRKN</sequence>
<organism evidence="2 3">
    <name type="scientific">Cercospora beticola</name>
    <name type="common">Sugarbeet leaf spot fungus</name>
    <dbReference type="NCBI Taxonomy" id="122368"/>
    <lineage>
        <taxon>Eukaryota</taxon>
        <taxon>Fungi</taxon>
        <taxon>Dikarya</taxon>
        <taxon>Ascomycota</taxon>
        <taxon>Pezizomycotina</taxon>
        <taxon>Dothideomycetes</taxon>
        <taxon>Dothideomycetidae</taxon>
        <taxon>Mycosphaerellales</taxon>
        <taxon>Mycosphaerellaceae</taxon>
        <taxon>Cercospora</taxon>
    </lineage>
</organism>
<gene>
    <name evidence="2" type="ORF">RHO25_002051</name>
</gene>
<feature type="compositionally biased region" description="Basic and acidic residues" evidence="1">
    <location>
        <begin position="270"/>
        <end position="279"/>
    </location>
</feature>
<dbReference type="RefSeq" id="XP_065458238.1">
    <property type="nucleotide sequence ID" value="XM_065602166.1"/>
</dbReference>
<feature type="compositionally biased region" description="Basic and acidic residues" evidence="1">
    <location>
        <begin position="212"/>
        <end position="223"/>
    </location>
</feature>
<keyword evidence="3" id="KW-1185">Reference proteome</keyword>
<feature type="region of interest" description="Disordered" evidence="1">
    <location>
        <begin position="175"/>
        <end position="326"/>
    </location>
</feature>
<feature type="compositionally biased region" description="Acidic residues" evidence="1">
    <location>
        <begin position="224"/>
        <end position="239"/>
    </location>
</feature>
<dbReference type="Proteomes" id="UP001302367">
    <property type="component" value="Chromosome 1"/>
</dbReference>
<dbReference type="EMBL" id="CP134184">
    <property type="protein sequence ID" value="WPA97441.1"/>
    <property type="molecule type" value="Genomic_DNA"/>
</dbReference>
<accession>A0ABZ0ND36</accession>